<evidence type="ECO:0000256" key="3">
    <source>
        <dbReference type="ARBA" id="ARBA00022438"/>
    </source>
</evidence>
<sequence length="469" mass="51393">MGSKTPQHEDRRNDGNPPNSDGATRDGGEVRGSHTSRDGDGCLGNGGGDDESDGDGDGGETSLGPLETTSSTQTVDQQKKRKKSKNKKKKRTAAVPKQQSSPPRIPLADIFPSGEYPEGEAQHYTKSRISAAETRSNARIRQSNDPVFLQNYRKAAEVHRQARKWVHDSVKPGDTLLSIAEGIEDSVRALLGHAGLETGDALKAGMGFPTGLCLNHQMAHYTPNPGQKDVVLQQQDVMKVDFGVHINGWIVDSAFTMAFDPTYDNLLAAVKDATNTGIKTAGIDVRISDVSAAIQEAMESWEVEIRGKTYAVKPVRSLSAHNIEHYRIHGGKSIPFVKNADQTKMEEGEVFAIETFGTTGRGWTRDDVGIYGYGLNHNAPLTTSLPLASARRLHKTIRENFGTLVFNRRYLERLGVERYLAGMNCLVSNGILEAYVPLADVEGSYSAQFEHTLLLRETHKEVFSRGEDY</sequence>
<dbReference type="GO" id="GO:0006508">
    <property type="term" value="P:proteolysis"/>
    <property type="evidence" value="ECO:0007669"/>
    <property type="project" value="UniProtKB-KW"/>
</dbReference>
<accession>A0AA38X1T1</accession>
<dbReference type="GO" id="GO:0070006">
    <property type="term" value="F:metalloaminopeptidase activity"/>
    <property type="evidence" value="ECO:0007669"/>
    <property type="project" value="UniProtKB-UniRule"/>
</dbReference>
<feature type="binding site" evidence="8">
    <location>
        <position position="321"/>
    </location>
    <ligand>
        <name>a divalent metal cation</name>
        <dbReference type="ChEBI" id="CHEBI:60240"/>
        <label>2</label>
        <note>catalytic</note>
    </ligand>
</feature>
<dbReference type="InterPro" id="IPR018349">
    <property type="entry name" value="Pept_M24A_MAP2_BS"/>
</dbReference>
<dbReference type="Pfam" id="PF00557">
    <property type="entry name" value="Peptidase_M24"/>
    <property type="match status" value="1"/>
</dbReference>
<keyword evidence="4 8" id="KW-0963">Cytoplasm</keyword>
<feature type="compositionally biased region" description="Polar residues" evidence="10">
    <location>
        <begin position="67"/>
        <end position="76"/>
    </location>
</feature>
<feature type="binding site" evidence="8">
    <location>
        <position position="450"/>
    </location>
    <ligand>
        <name>a divalent metal cation</name>
        <dbReference type="ChEBI" id="CHEBI:60240"/>
        <label>2</label>
        <note>catalytic</note>
    </ligand>
</feature>
<comment type="similarity">
    <text evidence="8">Belongs to the peptidase M24A family. Methionine aminopeptidase eukaryotic type 2 subfamily.</text>
</comment>
<dbReference type="EMBL" id="JAPDRK010000017">
    <property type="protein sequence ID" value="KAJ9605217.1"/>
    <property type="molecule type" value="Genomic_DNA"/>
</dbReference>
<organism evidence="12 13">
    <name type="scientific">Cladophialophora chaetospira</name>
    <dbReference type="NCBI Taxonomy" id="386627"/>
    <lineage>
        <taxon>Eukaryota</taxon>
        <taxon>Fungi</taxon>
        <taxon>Dikarya</taxon>
        <taxon>Ascomycota</taxon>
        <taxon>Pezizomycotina</taxon>
        <taxon>Eurotiomycetes</taxon>
        <taxon>Chaetothyriomycetidae</taxon>
        <taxon>Chaetothyriales</taxon>
        <taxon>Herpotrichiellaceae</taxon>
        <taxon>Cladophialophora</taxon>
    </lineage>
</organism>
<keyword evidence="5 8" id="KW-0645">Protease</keyword>
<dbReference type="PANTHER" id="PTHR45777">
    <property type="entry name" value="METHIONINE AMINOPEPTIDASE 2"/>
    <property type="match status" value="1"/>
</dbReference>
<dbReference type="InterPro" id="IPR036390">
    <property type="entry name" value="WH_DNA-bd_sf"/>
</dbReference>
<feature type="compositionally biased region" description="Acidic residues" evidence="10">
    <location>
        <begin position="48"/>
        <end position="58"/>
    </location>
</feature>
<evidence type="ECO:0000256" key="8">
    <source>
        <dbReference type="HAMAP-Rule" id="MF_03175"/>
    </source>
</evidence>
<evidence type="ECO:0000256" key="4">
    <source>
        <dbReference type="ARBA" id="ARBA00022490"/>
    </source>
</evidence>
<evidence type="ECO:0000256" key="5">
    <source>
        <dbReference type="ARBA" id="ARBA00022670"/>
    </source>
</evidence>
<name>A0AA38X1T1_9EURO</name>
<keyword evidence="3 8" id="KW-0031">Aminopeptidase</keyword>
<dbReference type="InterPro" id="IPR050247">
    <property type="entry name" value="Met_Aminopeptidase_Type2"/>
</dbReference>
<dbReference type="InterPro" id="IPR036005">
    <property type="entry name" value="Creatinase/aminopeptidase-like"/>
</dbReference>
<dbReference type="InterPro" id="IPR001714">
    <property type="entry name" value="Pept_M24_MAP"/>
</dbReference>
<dbReference type="GO" id="GO:0005737">
    <property type="term" value="C:cytoplasm"/>
    <property type="evidence" value="ECO:0007669"/>
    <property type="project" value="UniProtKB-SubCell"/>
</dbReference>
<feature type="compositionally biased region" description="Basic and acidic residues" evidence="10">
    <location>
        <begin position="23"/>
        <end position="40"/>
    </location>
</feature>
<feature type="region of interest" description="Disordered" evidence="10">
    <location>
        <begin position="1"/>
        <end position="122"/>
    </location>
</feature>
<reference evidence="12" key="1">
    <citation type="submission" date="2022-10" db="EMBL/GenBank/DDBJ databases">
        <title>Culturing micro-colonial fungi from biological soil crusts in the Mojave desert and describing Neophaeococcomyces mojavensis, and introducing the new genera and species Taxawa tesnikishii.</title>
        <authorList>
            <person name="Kurbessoian T."/>
            <person name="Stajich J.E."/>
        </authorList>
    </citation>
    <scope>NUCLEOTIDE SEQUENCE</scope>
    <source>
        <strain evidence="12">TK_41</strain>
    </source>
</reference>
<dbReference type="Gene3D" id="1.10.10.10">
    <property type="entry name" value="Winged helix-like DNA-binding domain superfamily/Winged helix DNA-binding domain"/>
    <property type="match status" value="1"/>
</dbReference>
<dbReference type="GO" id="GO:0046872">
    <property type="term" value="F:metal ion binding"/>
    <property type="evidence" value="ECO:0007669"/>
    <property type="project" value="UniProtKB-UniRule"/>
</dbReference>
<gene>
    <name evidence="12" type="ORF">H2200_010607</name>
</gene>
<dbReference type="InterPro" id="IPR000994">
    <property type="entry name" value="Pept_M24"/>
</dbReference>
<comment type="cofactor">
    <cofactor evidence="8">
        <name>Co(2+)</name>
        <dbReference type="ChEBI" id="CHEBI:48828"/>
    </cofactor>
    <cofactor evidence="8">
        <name>Zn(2+)</name>
        <dbReference type="ChEBI" id="CHEBI:29105"/>
    </cofactor>
    <cofactor evidence="8">
        <name>Mn(2+)</name>
        <dbReference type="ChEBI" id="CHEBI:29035"/>
    </cofactor>
    <cofactor evidence="8">
        <name>Fe(2+)</name>
        <dbReference type="ChEBI" id="CHEBI:29033"/>
    </cofactor>
    <text evidence="8">Binds 2 divalent metal cations per subunit. Has a high-affinity and a low affinity metal-binding site. The true nature of the physiological cofactor is under debate. The enzyme is active with cobalt, zinc, manganese or divalent iron ions. Most likely, methionine aminopeptidases function as mononuclear Fe(2+)-metalloproteases under physiological conditions, and the catalytically relevant metal-binding site has been assigned to the histidine-containing high-affinity site.</text>
</comment>
<dbReference type="NCBIfam" id="TIGR00501">
    <property type="entry name" value="met_pdase_II"/>
    <property type="match status" value="1"/>
</dbReference>
<dbReference type="CDD" id="cd01088">
    <property type="entry name" value="MetAP2"/>
    <property type="match status" value="1"/>
</dbReference>
<comment type="catalytic activity">
    <reaction evidence="1 8 9">
        <text>Release of N-terminal amino acids, preferentially methionine, from peptides and arylamides.</text>
        <dbReference type="EC" id="3.4.11.18"/>
    </reaction>
</comment>
<proteinExistence type="inferred from homology"/>
<dbReference type="EC" id="3.4.11.18" evidence="8"/>
<dbReference type="SUPFAM" id="SSF46785">
    <property type="entry name" value="Winged helix' DNA-binding domain"/>
    <property type="match status" value="1"/>
</dbReference>
<comment type="function">
    <text evidence="8 9">Cotranslationally removes the N-terminal methionine from nascent proteins. The N-terminal methionine is often cleaved when the second residue in the primary sequence is small and uncharged (Met-Ala-, Cys, Gly, Pro, Ser, Thr, or Val).</text>
</comment>
<evidence type="ECO:0000256" key="10">
    <source>
        <dbReference type="SAM" id="MobiDB-lite"/>
    </source>
</evidence>
<keyword evidence="13" id="KW-1185">Reference proteome</keyword>
<evidence type="ECO:0000256" key="7">
    <source>
        <dbReference type="ARBA" id="ARBA00022801"/>
    </source>
</evidence>
<dbReference type="InterPro" id="IPR036388">
    <property type="entry name" value="WH-like_DNA-bd_sf"/>
</dbReference>
<feature type="binding site" evidence="8">
    <location>
        <position position="354"/>
    </location>
    <ligand>
        <name>a divalent metal cation</name>
        <dbReference type="ChEBI" id="CHEBI:60240"/>
        <label>2</label>
        <note>catalytic</note>
    </ligand>
</feature>
<feature type="binding site" evidence="8">
    <location>
        <position position="329"/>
    </location>
    <ligand>
        <name>substrate</name>
    </ligand>
</feature>
<feature type="domain" description="Peptidase M24" evidence="11">
    <location>
        <begin position="151"/>
        <end position="370"/>
    </location>
</feature>
<dbReference type="HAMAP" id="MF_03175">
    <property type="entry name" value="MetAP_2_euk"/>
    <property type="match status" value="1"/>
</dbReference>
<keyword evidence="7 8" id="KW-0378">Hydrolase</keyword>
<comment type="cofactor">
    <cofactor evidence="2">
        <name>Fe(2+)</name>
        <dbReference type="ChEBI" id="CHEBI:29033"/>
    </cofactor>
</comment>
<comment type="subcellular location">
    <subcellularLocation>
        <location evidence="8">Cytoplasm</location>
    </subcellularLocation>
</comment>
<feature type="binding site" evidence="8">
    <location>
        <position position="252"/>
    </location>
    <ligand>
        <name>a divalent metal cation</name>
        <dbReference type="ChEBI" id="CHEBI:60240"/>
        <label>2</label>
        <note>catalytic</note>
    </ligand>
</feature>
<dbReference type="Gene3D" id="3.90.230.10">
    <property type="entry name" value="Creatinase/methionine aminopeptidase superfamily"/>
    <property type="match status" value="1"/>
</dbReference>
<dbReference type="InterPro" id="IPR002468">
    <property type="entry name" value="Pept_M24A_MAP2"/>
</dbReference>
<evidence type="ECO:0000256" key="2">
    <source>
        <dbReference type="ARBA" id="ARBA00001954"/>
    </source>
</evidence>
<dbReference type="SUPFAM" id="SSF55920">
    <property type="entry name" value="Creatinase/aminopeptidase"/>
    <property type="match status" value="1"/>
</dbReference>
<evidence type="ECO:0000256" key="6">
    <source>
        <dbReference type="ARBA" id="ARBA00022723"/>
    </source>
</evidence>
<evidence type="ECO:0000256" key="9">
    <source>
        <dbReference type="RuleBase" id="RU003653"/>
    </source>
</evidence>
<dbReference type="GO" id="GO:0004239">
    <property type="term" value="F:initiator methionyl aminopeptidase activity"/>
    <property type="evidence" value="ECO:0007669"/>
    <property type="project" value="UniProtKB-UniRule"/>
</dbReference>
<dbReference type="Proteomes" id="UP001172673">
    <property type="component" value="Unassembled WGS sequence"/>
</dbReference>
<protein>
    <recommendedName>
        <fullName evidence="8">Methionine aminopeptidase 2</fullName>
        <shortName evidence="8">MAP 2</shortName>
        <shortName evidence="8">MetAP 2</shortName>
        <ecNumber evidence="8">3.4.11.18</ecNumber>
    </recommendedName>
    <alternativeName>
        <fullName evidence="8">Peptidase M</fullName>
    </alternativeName>
</protein>
<feature type="binding site" evidence="8">
    <location>
        <position position="220"/>
    </location>
    <ligand>
        <name>substrate</name>
    </ligand>
</feature>
<keyword evidence="6 8" id="KW-0479">Metal-binding</keyword>
<feature type="binding site" evidence="8">
    <location>
        <position position="450"/>
    </location>
    <ligand>
        <name>a divalent metal cation</name>
        <dbReference type="ChEBI" id="CHEBI:60240"/>
        <label>1</label>
    </ligand>
</feature>
<evidence type="ECO:0000313" key="12">
    <source>
        <dbReference type="EMBL" id="KAJ9605217.1"/>
    </source>
</evidence>
<dbReference type="PROSITE" id="PS01202">
    <property type="entry name" value="MAP_2"/>
    <property type="match status" value="1"/>
</dbReference>
<comment type="caution">
    <text evidence="12">The sequence shown here is derived from an EMBL/GenBank/DDBJ whole genome shotgun (WGS) entry which is preliminary data.</text>
</comment>
<evidence type="ECO:0000256" key="1">
    <source>
        <dbReference type="ARBA" id="ARBA00000294"/>
    </source>
</evidence>
<dbReference type="PANTHER" id="PTHR45777:SF1">
    <property type="entry name" value="METHIONINE AMINOPEPTIDASE 2-2"/>
    <property type="match status" value="1"/>
</dbReference>
<feature type="compositionally biased region" description="Basic and acidic residues" evidence="10">
    <location>
        <begin position="1"/>
        <end position="14"/>
    </location>
</feature>
<evidence type="ECO:0000259" key="11">
    <source>
        <dbReference type="Pfam" id="PF00557"/>
    </source>
</evidence>
<feature type="binding site" evidence="8">
    <location>
        <position position="241"/>
    </location>
    <ligand>
        <name>a divalent metal cation</name>
        <dbReference type="ChEBI" id="CHEBI:60240"/>
        <label>1</label>
    </ligand>
</feature>
<evidence type="ECO:0000313" key="13">
    <source>
        <dbReference type="Proteomes" id="UP001172673"/>
    </source>
</evidence>
<feature type="compositionally biased region" description="Basic residues" evidence="10">
    <location>
        <begin position="79"/>
        <end position="92"/>
    </location>
</feature>
<feature type="binding site" evidence="8">
    <location>
        <position position="252"/>
    </location>
    <ligand>
        <name>a divalent metal cation</name>
        <dbReference type="ChEBI" id="CHEBI:60240"/>
        <label>1</label>
    </ligand>
</feature>
<dbReference type="PRINTS" id="PR00599">
    <property type="entry name" value="MAPEPTIDASE"/>
</dbReference>
<dbReference type="AlphaFoldDB" id="A0AA38X1T1"/>